<dbReference type="EMBL" id="JH993092">
    <property type="protein sequence ID" value="EKX35368.1"/>
    <property type="molecule type" value="Genomic_DNA"/>
</dbReference>
<accession>L1IGM1</accession>
<dbReference type="Proteomes" id="UP000011087">
    <property type="component" value="Unassembled WGS sequence"/>
</dbReference>
<name>L1IGM1_GUITC</name>
<keyword evidence="4" id="KW-1185">Reference proteome</keyword>
<dbReference type="EnsemblProtists" id="EKX35368">
    <property type="protein sequence ID" value="EKX35368"/>
    <property type="gene ID" value="GUITHDRAFT_118489"/>
</dbReference>
<reference evidence="2 4" key="1">
    <citation type="journal article" date="2012" name="Nature">
        <title>Algal genomes reveal evolutionary mosaicism and the fate of nucleomorphs.</title>
        <authorList>
            <consortium name="DOE Joint Genome Institute"/>
            <person name="Curtis B.A."/>
            <person name="Tanifuji G."/>
            <person name="Burki F."/>
            <person name="Gruber A."/>
            <person name="Irimia M."/>
            <person name="Maruyama S."/>
            <person name="Arias M.C."/>
            <person name="Ball S.G."/>
            <person name="Gile G.H."/>
            <person name="Hirakawa Y."/>
            <person name="Hopkins J.F."/>
            <person name="Kuo A."/>
            <person name="Rensing S.A."/>
            <person name="Schmutz J."/>
            <person name="Symeonidi A."/>
            <person name="Elias M."/>
            <person name="Eveleigh R.J."/>
            <person name="Herman E.K."/>
            <person name="Klute M.J."/>
            <person name="Nakayama T."/>
            <person name="Obornik M."/>
            <person name="Reyes-Prieto A."/>
            <person name="Armbrust E.V."/>
            <person name="Aves S.J."/>
            <person name="Beiko R.G."/>
            <person name="Coutinho P."/>
            <person name="Dacks J.B."/>
            <person name="Durnford D.G."/>
            <person name="Fast N.M."/>
            <person name="Green B.R."/>
            <person name="Grisdale C.J."/>
            <person name="Hempel F."/>
            <person name="Henrissat B."/>
            <person name="Hoppner M.P."/>
            <person name="Ishida K."/>
            <person name="Kim E."/>
            <person name="Koreny L."/>
            <person name="Kroth P.G."/>
            <person name="Liu Y."/>
            <person name="Malik S.B."/>
            <person name="Maier U.G."/>
            <person name="McRose D."/>
            <person name="Mock T."/>
            <person name="Neilson J.A."/>
            <person name="Onodera N.T."/>
            <person name="Poole A.M."/>
            <person name="Pritham E.J."/>
            <person name="Richards T.A."/>
            <person name="Rocap G."/>
            <person name="Roy S.W."/>
            <person name="Sarai C."/>
            <person name="Schaack S."/>
            <person name="Shirato S."/>
            <person name="Slamovits C.H."/>
            <person name="Spencer D.F."/>
            <person name="Suzuki S."/>
            <person name="Worden A.Z."/>
            <person name="Zauner S."/>
            <person name="Barry K."/>
            <person name="Bell C."/>
            <person name="Bharti A.K."/>
            <person name="Crow J.A."/>
            <person name="Grimwood J."/>
            <person name="Kramer R."/>
            <person name="Lindquist E."/>
            <person name="Lucas S."/>
            <person name="Salamov A."/>
            <person name="McFadden G.I."/>
            <person name="Lane C.E."/>
            <person name="Keeling P.J."/>
            <person name="Gray M.W."/>
            <person name="Grigoriev I.V."/>
            <person name="Archibald J.M."/>
        </authorList>
    </citation>
    <scope>NUCLEOTIDE SEQUENCE</scope>
    <source>
        <strain evidence="2 4">CCMP2712</strain>
    </source>
</reference>
<feature type="region of interest" description="Disordered" evidence="1">
    <location>
        <begin position="179"/>
        <end position="207"/>
    </location>
</feature>
<gene>
    <name evidence="2" type="ORF">GUITHDRAFT_118489</name>
</gene>
<reference evidence="3" key="3">
    <citation type="submission" date="2016-03" db="UniProtKB">
        <authorList>
            <consortium name="EnsemblProtists"/>
        </authorList>
    </citation>
    <scope>IDENTIFICATION</scope>
</reference>
<dbReference type="GeneID" id="17292063"/>
<dbReference type="HOGENOM" id="CLU_797975_0_0_1"/>
<protein>
    <submittedName>
        <fullName evidence="2 3">Uncharacterized protein</fullName>
    </submittedName>
</protein>
<proteinExistence type="predicted"/>
<evidence type="ECO:0000313" key="4">
    <source>
        <dbReference type="Proteomes" id="UP000011087"/>
    </source>
</evidence>
<evidence type="ECO:0000313" key="3">
    <source>
        <dbReference type="EnsemblProtists" id="EKX35368"/>
    </source>
</evidence>
<dbReference type="PaxDb" id="55529-EKX35368"/>
<sequence length="348" mass="39828">MRSFVSATKLPYGSKQVREMFLSLIALSKRGKARMTVDDFRSFFKKYVDKNDALLVKKRLALYGLLTRFKTFATSFLVAESADIVVDQMFLFRVEHVGSGAGGYEPKRVMKEYSSNRILKMSALEEQMSQLELQIAEAANSIKPGRFADIGLTVDTIIDGAVDVEQVWTASRLSLSHAHPPAMRKTKTPEPRVQEEVSGSFARTSSLRRSNNESRTLELIEEQSEVYEHDSFRRKSRFLGDGEHEFDDAALSPKQDMTAEILETLKMSNEMCERTIHDICTWSKEWLEEMLETFRSCVDEDGLALKDVESWTEQVVNDEMTIVQTLFPNLEVRFQHIFLLLSTLIFDC</sequence>
<evidence type="ECO:0000313" key="2">
    <source>
        <dbReference type="EMBL" id="EKX35368.1"/>
    </source>
</evidence>
<dbReference type="KEGG" id="gtt:GUITHDRAFT_118489"/>
<evidence type="ECO:0000256" key="1">
    <source>
        <dbReference type="SAM" id="MobiDB-lite"/>
    </source>
</evidence>
<reference evidence="4" key="2">
    <citation type="submission" date="2012-11" db="EMBL/GenBank/DDBJ databases">
        <authorList>
            <person name="Kuo A."/>
            <person name="Curtis B.A."/>
            <person name="Tanifuji G."/>
            <person name="Burki F."/>
            <person name="Gruber A."/>
            <person name="Irimia M."/>
            <person name="Maruyama S."/>
            <person name="Arias M.C."/>
            <person name="Ball S.G."/>
            <person name="Gile G.H."/>
            <person name="Hirakawa Y."/>
            <person name="Hopkins J.F."/>
            <person name="Rensing S.A."/>
            <person name="Schmutz J."/>
            <person name="Symeonidi A."/>
            <person name="Elias M."/>
            <person name="Eveleigh R.J."/>
            <person name="Herman E.K."/>
            <person name="Klute M.J."/>
            <person name="Nakayama T."/>
            <person name="Obornik M."/>
            <person name="Reyes-Prieto A."/>
            <person name="Armbrust E.V."/>
            <person name="Aves S.J."/>
            <person name="Beiko R.G."/>
            <person name="Coutinho P."/>
            <person name="Dacks J.B."/>
            <person name="Durnford D.G."/>
            <person name="Fast N.M."/>
            <person name="Green B.R."/>
            <person name="Grisdale C."/>
            <person name="Hempe F."/>
            <person name="Henrissat B."/>
            <person name="Hoppner M.P."/>
            <person name="Ishida K.-I."/>
            <person name="Kim E."/>
            <person name="Koreny L."/>
            <person name="Kroth P.G."/>
            <person name="Liu Y."/>
            <person name="Malik S.-B."/>
            <person name="Maier U.G."/>
            <person name="McRose D."/>
            <person name="Mock T."/>
            <person name="Neilson J.A."/>
            <person name="Onodera N.T."/>
            <person name="Poole A.M."/>
            <person name="Pritham E.J."/>
            <person name="Richards T.A."/>
            <person name="Rocap G."/>
            <person name="Roy S.W."/>
            <person name="Sarai C."/>
            <person name="Schaack S."/>
            <person name="Shirato S."/>
            <person name="Slamovits C.H."/>
            <person name="Spencer D.F."/>
            <person name="Suzuki S."/>
            <person name="Worden A.Z."/>
            <person name="Zauner S."/>
            <person name="Barry K."/>
            <person name="Bell C."/>
            <person name="Bharti A.K."/>
            <person name="Crow J.A."/>
            <person name="Grimwood J."/>
            <person name="Kramer R."/>
            <person name="Lindquist E."/>
            <person name="Lucas S."/>
            <person name="Salamov A."/>
            <person name="McFadden G.I."/>
            <person name="Lane C.E."/>
            <person name="Keeling P.J."/>
            <person name="Gray M.W."/>
            <person name="Grigoriev I.V."/>
            <person name="Archibald J.M."/>
        </authorList>
    </citation>
    <scope>NUCLEOTIDE SEQUENCE</scope>
    <source>
        <strain evidence="4">CCMP2712</strain>
    </source>
</reference>
<organism evidence="2">
    <name type="scientific">Guillardia theta (strain CCMP2712)</name>
    <name type="common">Cryptophyte</name>
    <dbReference type="NCBI Taxonomy" id="905079"/>
    <lineage>
        <taxon>Eukaryota</taxon>
        <taxon>Cryptophyceae</taxon>
        <taxon>Pyrenomonadales</taxon>
        <taxon>Geminigeraceae</taxon>
        <taxon>Guillardia</taxon>
    </lineage>
</organism>
<dbReference type="AlphaFoldDB" id="L1IGM1"/>
<dbReference type="RefSeq" id="XP_005822348.1">
    <property type="nucleotide sequence ID" value="XM_005822291.1"/>
</dbReference>